<dbReference type="AlphaFoldDB" id="I2GFJ9"/>
<dbReference type="Pfam" id="PF12098">
    <property type="entry name" value="DUF3574"/>
    <property type="match status" value="1"/>
</dbReference>
<gene>
    <name evidence="1" type="primary">betA1</name>
    <name evidence="1" type="ORF">BN8_01690</name>
</gene>
<evidence type="ECO:0000313" key="2">
    <source>
        <dbReference type="Proteomes" id="UP000009309"/>
    </source>
</evidence>
<protein>
    <submittedName>
        <fullName evidence="1">Putative lipoprotein</fullName>
    </submittedName>
</protein>
<proteinExistence type="predicted"/>
<dbReference type="eggNOG" id="COG2913">
    <property type="taxonomic scope" value="Bacteria"/>
</dbReference>
<dbReference type="STRING" id="1185876.BN8_01690"/>
<sequence>MIRLRLQIISRLLVTLLFVSSCTKGSLLPASRVRTEPPSWVLDRLYFGRSIPDGGQVSEQSWRLFLTDVVTPRFPDGLTVWRVEGQWRDTTGTIVREPSYLLELAHPDQADAQRKLKEIIAEYKQRFRQESVLRITDPVEVEF</sequence>
<keyword evidence="2" id="KW-1185">Reference proteome</keyword>
<dbReference type="Proteomes" id="UP000009309">
    <property type="component" value="Unassembled WGS sequence"/>
</dbReference>
<dbReference type="PROSITE" id="PS51257">
    <property type="entry name" value="PROKAR_LIPOPROTEIN"/>
    <property type="match status" value="1"/>
</dbReference>
<dbReference type="OrthoDB" id="794286at2"/>
<dbReference type="InterPro" id="IPR021957">
    <property type="entry name" value="DUF3574"/>
</dbReference>
<dbReference type="EMBL" id="CAIT01000005">
    <property type="protein sequence ID" value="CCH52674.1"/>
    <property type="molecule type" value="Genomic_DNA"/>
</dbReference>
<dbReference type="RefSeq" id="WP_009281258.1">
    <property type="nucleotide sequence ID" value="NZ_CAIT01000005.1"/>
</dbReference>
<organism evidence="1 2">
    <name type="scientific">Fibrisoma limi BUZ 3</name>
    <dbReference type="NCBI Taxonomy" id="1185876"/>
    <lineage>
        <taxon>Bacteria</taxon>
        <taxon>Pseudomonadati</taxon>
        <taxon>Bacteroidota</taxon>
        <taxon>Cytophagia</taxon>
        <taxon>Cytophagales</taxon>
        <taxon>Spirosomataceae</taxon>
        <taxon>Fibrisoma</taxon>
    </lineage>
</organism>
<evidence type="ECO:0000313" key="1">
    <source>
        <dbReference type="EMBL" id="CCH52674.1"/>
    </source>
</evidence>
<name>I2GFJ9_9BACT</name>
<accession>I2GFJ9</accession>
<keyword evidence="1" id="KW-0449">Lipoprotein</keyword>
<reference evidence="1 2" key="1">
    <citation type="journal article" date="2012" name="J. Bacteriol.">
        <title>Genome Sequence of the Filamentous Bacterium Fibrisoma limi BUZ 3T.</title>
        <authorList>
            <person name="Filippini M."/>
            <person name="Qi W."/>
            <person name="Jaenicke S."/>
            <person name="Goesmann A."/>
            <person name="Smits T.H."/>
            <person name="Bagheri H.C."/>
        </authorList>
    </citation>
    <scope>NUCLEOTIDE SEQUENCE [LARGE SCALE GENOMIC DNA]</scope>
    <source>
        <strain evidence="2">BUZ 3T</strain>
    </source>
</reference>
<comment type="caution">
    <text evidence="1">The sequence shown here is derived from an EMBL/GenBank/DDBJ whole genome shotgun (WGS) entry which is preliminary data.</text>
</comment>